<protein>
    <recommendedName>
        <fullName evidence="1">Death domain-containing protein</fullName>
    </recommendedName>
</protein>
<reference evidence="2" key="1">
    <citation type="submission" date="2017-05" db="UniProtKB">
        <authorList>
            <consortium name="EnsemblMetazoa"/>
        </authorList>
    </citation>
    <scope>IDENTIFICATION</scope>
</reference>
<dbReference type="InterPro" id="IPR000488">
    <property type="entry name" value="Death_dom"/>
</dbReference>
<dbReference type="OrthoDB" id="10258888at2759"/>
<dbReference type="Pfam" id="PF00531">
    <property type="entry name" value="Death"/>
    <property type="match status" value="1"/>
</dbReference>
<dbReference type="CDD" id="cd01670">
    <property type="entry name" value="Death"/>
    <property type="match status" value="1"/>
</dbReference>
<evidence type="ECO:0000259" key="1">
    <source>
        <dbReference type="PROSITE" id="PS50017"/>
    </source>
</evidence>
<dbReference type="GO" id="GO:0007165">
    <property type="term" value="P:signal transduction"/>
    <property type="evidence" value="ECO:0007669"/>
    <property type="project" value="InterPro"/>
</dbReference>
<organism evidence="2">
    <name type="scientific">Amphimedon queenslandica</name>
    <name type="common">Sponge</name>
    <dbReference type="NCBI Taxonomy" id="400682"/>
    <lineage>
        <taxon>Eukaryota</taxon>
        <taxon>Metazoa</taxon>
        <taxon>Porifera</taxon>
        <taxon>Demospongiae</taxon>
        <taxon>Heteroscleromorpha</taxon>
        <taxon>Haplosclerida</taxon>
        <taxon>Niphatidae</taxon>
        <taxon>Amphimedon</taxon>
    </lineage>
</organism>
<dbReference type="PROSITE" id="PS50017">
    <property type="entry name" value="DEATH_DOMAIN"/>
    <property type="match status" value="1"/>
</dbReference>
<name>A0A1X7TXU6_AMPQE</name>
<dbReference type="InterPro" id="IPR011029">
    <property type="entry name" value="DEATH-like_dom_sf"/>
</dbReference>
<dbReference type="EnsemblMetazoa" id="Aqu2.1.20301_001">
    <property type="protein sequence ID" value="Aqu2.1.20301_001"/>
    <property type="gene ID" value="Aqu2.1.20301"/>
</dbReference>
<dbReference type="Gene3D" id="1.10.533.10">
    <property type="entry name" value="Death Domain, Fas"/>
    <property type="match status" value="1"/>
</dbReference>
<dbReference type="AlphaFoldDB" id="A0A1X7TXU6"/>
<evidence type="ECO:0000313" key="2">
    <source>
        <dbReference type="EnsemblMetazoa" id="Aqu2.1.20301_001"/>
    </source>
</evidence>
<dbReference type="SUPFAM" id="SSF47986">
    <property type="entry name" value="DEATH domain"/>
    <property type="match status" value="1"/>
</dbReference>
<accession>A0A1X7TXU6</accession>
<feature type="domain" description="Death" evidence="1">
    <location>
        <begin position="36"/>
        <end position="101"/>
    </location>
</feature>
<proteinExistence type="predicted"/>
<sequence length="109" mass="12089">QVASSLVPIDNFLPEGSVLNESHAPLVLKAIKKIVEEWENLGLFLGIENDELKAIKYNCQSQVEVCKKDVICQWIKSGSATREGLIAALEDVERNDIVAEVIYPYCSVV</sequence>
<dbReference type="InParanoid" id="A0A1X7TXU6"/>